<dbReference type="PROSITE" id="PS00491">
    <property type="entry name" value="PROLINE_PEPTIDASE"/>
    <property type="match status" value="1"/>
</dbReference>
<dbReference type="GO" id="GO:0046872">
    <property type="term" value="F:metal ion binding"/>
    <property type="evidence" value="ECO:0007669"/>
    <property type="project" value="UniProtKB-KW"/>
</dbReference>
<sequence length="392" mass="43236">MYKPNRVHTSSTCNKAKRRHPKPRGRDGTYSVLVSYQLDTFHCSHLGPFPASEFHTRLSTLGETLTALNASIAEPSASALYYANASSSHWHLSERPLLLIVDASARVTFLTPKFEGTRARLLSIPSDVEWAEWVEDGDPYKQLPDIEGTVFVDGSIHHFIVDGLRTAFPKNTVIAAPIEIRQVPERKSEGELELSKCANEATLLAIRLTHKQMHVGIRESEARQLVARSLTDAGLKYGGFLTLFGENAALPHGSGTDRRLGPSDFALFDCTAFLHGYWSDVTRTLALPASTIPDTHFQIWNFYLTHRLGHGIGLEVHEDPFLNGGSEAILQIEHTFSDEPGVYIEGKVGVRLEDCFYIAQNGSAVYLTAGVGGHASSPWKPQGNRLSMTVTK</sequence>
<keyword evidence="5" id="KW-0464">Manganese</keyword>
<evidence type="ECO:0000259" key="8">
    <source>
        <dbReference type="Pfam" id="PF00557"/>
    </source>
</evidence>
<feature type="region of interest" description="Disordered" evidence="7">
    <location>
        <begin position="1"/>
        <end position="28"/>
    </location>
</feature>
<dbReference type="PANTHER" id="PTHR46112">
    <property type="entry name" value="AMINOPEPTIDASE"/>
    <property type="match status" value="1"/>
</dbReference>
<feature type="domain" description="Peptidase M24" evidence="8">
    <location>
        <begin position="196"/>
        <end position="287"/>
    </location>
</feature>
<evidence type="ECO:0000256" key="6">
    <source>
        <dbReference type="RuleBase" id="RU000590"/>
    </source>
</evidence>
<dbReference type="InterPro" id="IPR000994">
    <property type="entry name" value="Pept_M24"/>
</dbReference>
<dbReference type="InterPro" id="IPR001131">
    <property type="entry name" value="Peptidase_M24B_aminopep-P_CS"/>
</dbReference>
<comment type="similarity">
    <text evidence="2 6">Belongs to the peptidase M24B family.</text>
</comment>
<dbReference type="Gene3D" id="3.40.350.10">
    <property type="entry name" value="Creatinase/prolidase N-terminal domain"/>
    <property type="match status" value="1"/>
</dbReference>
<dbReference type="EMBL" id="KZ293678">
    <property type="protein sequence ID" value="PBK87456.1"/>
    <property type="molecule type" value="Genomic_DNA"/>
</dbReference>
<dbReference type="InterPro" id="IPR029149">
    <property type="entry name" value="Creatin/AminoP/Spt16_N"/>
</dbReference>
<gene>
    <name evidence="9" type="ORF">ARMGADRAFT_1055068</name>
</gene>
<reference evidence="10" key="1">
    <citation type="journal article" date="2017" name="Nat. Ecol. Evol.">
        <title>Genome expansion and lineage-specific genetic innovations in the forest pathogenic fungi Armillaria.</title>
        <authorList>
            <person name="Sipos G."/>
            <person name="Prasanna A.N."/>
            <person name="Walter M.C."/>
            <person name="O'Connor E."/>
            <person name="Balint B."/>
            <person name="Krizsan K."/>
            <person name="Kiss B."/>
            <person name="Hess J."/>
            <person name="Varga T."/>
            <person name="Slot J."/>
            <person name="Riley R."/>
            <person name="Boka B."/>
            <person name="Rigling D."/>
            <person name="Barry K."/>
            <person name="Lee J."/>
            <person name="Mihaltcheva S."/>
            <person name="LaButti K."/>
            <person name="Lipzen A."/>
            <person name="Waldron R."/>
            <person name="Moloney N.M."/>
            <person name="Sperisen C."/>
            <person name="Kredics L."/>
            <person name="Vagvoelgyi C."/>
            <person name="Patrignani A."/>
            <person name="Fitzpatrick D."/>
            <person name="Nagy I."/>
            <person name="Doyle S."/>
            <person name="Anderson J.B."/>
            <person name="Grigoriev I.V."/>
            <person name="Gueldener U."/>
            <person name="Muensterkoetter M."/>
            <person name="Nagy L.G."/>
        </authorList>
    </citation>
    <scope>NUCLEOTIDE SEQUENCE [LARGE SCALE GENOMIC DNA]</scope>
    <source>
        <strain evidence="10">Ar21-2</strain>
    </source>
</reference>
<feature type="domain" description="Peptidase M24" evidence="8">
    <location>
        <begin position="303"/>
        <end position="358"/>
    </location>
</feature>
<evidence type="ECO:0000256" key="1">
    <source>
        <dbReference type="ARBA" id="ARBA00001936"/>
    </source>
</evidence>
<dbReference type="GO" id="GO:0016787">
    <property type="term" value="F:hydrolase activity"/>
    <property type="evidence" value="ECO:0007669"/>
    <property type="project" value="UniProtKB-KW"/>
</dbReference>
<dbReference type="InterPro" id="IPR050659">
    <property type="entry name" value="Peptidase_M24B"/>
</dbReference>
<proteinExistence type="inferred from homology"/>
<organism evidence="9 10">
    <name type="scientific">Armillaria gallica</name>
    <name type="common">Bulbous honey fungus</name>
    <name type="synonym">Armillaria bulbosa</name>
    <dbReference type="NCBI Taxonomy" id="47427"/>
    <lineage>
        <taxon>Eukaryota</taxon>
        <taxon>Fungi</taxon>
        <taxon>Dikarya</taxon>
        <taxon>Basidiomycota</taxon>
        <taxon>Agaricomycotina</taxon>
        <taxon>Agaricomycetes</taxon>
        <taxon>Agaricomycetidae</taxon>
        <taxon>Agaricales</taxon>
        <taxon>Marasmiineae</taxon>
        <taxon>Physalacriaceae</taxon>
        <taxon>Armillaria</taxon>
    </lineage>
</organism>
<protein>
    <submittedName>
        <fullName evidence="9">Peptidase M24</fullName>
    </submittedName>
</protein>
<name>A0A2H3DJ23_ARMGA</name>
<evidence type="ECO:0000313" key="9">
    <source>
        <dbReference type="EMBL" id="PBK87456.1"/>
    </source>
</evidence>
<dbReference type="PANTHER" id="PTHR46112:SF2">
    <property type="entry name" value="XAA-PRO AMINOPEPTIDASE P-RELATED"/>
    <property type="match status" value="1"/>
</dbReference>
<evidence type="ECO:0000256" key="4">
    <source>
        <dbReference type="ARBA" id="ARBA00022801"/>
    </source>
</evidence>
<evidence type="ECO:0000256" key="7">
    <source>
        <dbReference type="SAM" id="MobiDB-lite"/>
    </source>
</evidence>
<evidence type="ECO:0000256" key="3">
    <source>
        <dbReference type="ARBA" id="ARBA00022723"/>
    </source>
</evidence>
<dbReference type="InParanoid" id="A0A2H3DJ23"/>
<dbReference type="Gene3D" id="3.90.230.10">
    <property type="entry name" value="Creatinase/methionine aminopeptidase superfamily"/>
    <property type="match status" value="2"/>
</dbReference>
<dbReference type="SUPFAM" id="SSF53092">
    <property type="entry name" value="Creatinase/prolidase N-terminal domain"/>
    <property type="match status" value="1"/>
</dbReference>
<dbReference type="SUPFAM" id="SSF55920">
    <property type="entry name" value="Creatinase/aminopeptidase"/>
    <property type="match status" value="1"/>
</dbReference>
<dbReference type="STRING" id="47427.A0A2H3DJ23"/>
<dbReference type="OrthoDB" id="9995434at2759"/>
<comment type="cofactor">
    <cofactor evidence="1">
        <name>Mn(2+)</name>
        <dbReference type="ChEBI" id="CHEBI:29035"/>
    </cofactor>
</comment>
<keyword evidence="3 6" id="KW-0479">Metal-binding</keyword>
<keyword evidence="10" id="KW-1185">Reference proteome</keyword>
<dbReference type="AlphaFoldDB" id="A0A2H3DJ23"/>
<evidence type="ECO:0000256" key="5">
    <source>
        <dbReference type="ARBA" id="ARBA00023211"/>
    </source>
</evidence>
<keyword evidence="4" id="KW-0378">Hydrolase</keyword>
<dbReference type="InterPro" id="IPR036005">
    <property type="entry name" value="Creatinase/aminopeptidase-like"/>
</dbReference>
<dbReference type="Pfam" id="PF00557">
    <property type="entry name" value="Peptidase_M24"/>
    <property type="match status" value="2"/>
</dbReference>
<evidence type="ECO:0000313" key="10">
    <source>
        <dbReference type="Proteomes" id="UP000217790"/>
    </source>
</evidence>
<accession>A0A2H3DJ23</accession>
<dbReference type="Proteomes" id="UP000217790">
    <property type="component" value="Unassembled WGS sequence"/>
</dbReference>
<evidence type="ECO:0000256" key="2">
    <source>
        <dbReference type="ARBA" id="ARBA00008766"/>
    </source>
</evidence>